<dbReference type="KEGG" id="mgr:MGG_00490"/>
<gene>
    <name evidence="2" type="ORF">MGG_00490</name>
</gene>
<dbReference type="RefSeq" id="XP_003718572.1">
    <property type="nucleotide sequence ID" value="XM_003718524.1"/>
</dbReference>
<reference evidence="2 3" key="1">
    <citation type="journal article" date="2005" name="Nature">
        <title>The genome sequence of the rice blast fungus Magnaporthe grisea.</title>
        <authorList>
            <person name="Dean R.A."/>
            <person name="Talbot N.J."/>
            <person name="Ebbole D.J."/>
            <person name="Farman M.L."/>
            <person name="Mitchell T.K."/>
            <person name="Orbach M.J."/>
            <person name="Thon M."/>
            <person name="Kulkarni R."/>
            <person name="Xu J.R."/>
            <person name="Pan H."/>
            <person name="Read N.D."/>
            <person name="Lee Y.H."/>
            <person name="Carbone I."/>
            <person name="Brown D."/>
            <person name="Oh Y.Y."/>
            <person name="Donofrio N."/>
            <person name="Jeong J.S."/>
            <person name="Soanes D.M."/>
            <person name="Djonovic S."/>
            <person name="Kolomiets E."/>
            <person name="Rehmeyer C."/>
            <person name="Li W."/>
            <person name="Harding M."/>
            <person name="Kim S."/>
            <person name="Lebrun M.H."/>
            <person name="Bohnert H."/>
            <person name="Coughlan S."/>
            <person name="Butler J."/>
            <person name="Calvo S."/>
            <person name="Ma L.J."/>
            <person name="Nicol R."/>
            <person name="Purcell S."/>
            <person name="Nusbaum C."/>
            <person name="Galagan J.E."/>
            <person name="Birren B.W."/>
        </authorList>
    </citation>
    <scope>NUCLEOTIDE SEQUENCE [LARGE SCALE GENOMIC DNA]</scope>
    <source>
        <strain evidence="3">70-15 / ATCC MYA-4617 / FGSC 8958</strain>
    </source>
</reference>
<reference key="2">
    <citation type="submission" date="2011-05" db="EMBL/GenBank/DDBJ databases">
        <title>The Genome Sequence of Magnaporthe oryzae 70-15.</title>
        <authorList>
            <consortium name="The Broad Institute Genome Sequencing Platform"/>
            <person name="Ma L.-J."/>
            <person name="Dead R."/>
            <person name="Young S.K."/>
            <person name="Zeng Q."/>
            <person name="Gargeya S."/>
            <person name="Fitzgerald M."/>
            <person name="Haas B."/>
            <person name="Abouelleil A."/>
            <person name="Alvarado L."/>
            <person name="Arachchi H.M."/>
            <person name="Berlin A."/>
            <person name="Brown A."/>
            <person name="Chapman S.B."/>
            <person name="Chen Z."/>
            <person name="Dunbar C."/>
            <person name="Freedman E."/>
            <person name="Gearin G."/>
            <person name="Gellesch M."/>
            <person name="Goldberg J."/>
            <person name="Griggs A."/>
            <person name="Gujja S."/>
            <person name="Heiman D."/>
            <person name="Howarth C."/>
            <person name="Larson L."/>
            <person name="Lui A."/>
            <person name="MacDonald P.J.P."/>
            <person name="Mehta T."/>
            <person name="Montmayeur A."/>
            <person name="Murphy C."/>
            <person name="Neiman D."/>
            <person name="Pearson M."/>
            <person name="Priest M."/>
            <person name="Roberts A."/>
            <person name="Saif S."/>
            <person name="Shea T."/>
            <person name="Shenoy N."/>
            <person name="Sisk P."/>
            <person name="Stolte C."/>
            <person name="Sykes S."/>
            <person name="Yandava C."/>
            <person name="Wortman J."/>
            <person name="Nusbaum C."/>
            <person name="Birren B."/>
        </authorList>
    </citation>
    <scope>NUCLEOTIDE SEQUENCE</scope>
    <source>
        <strain>70-15</strain>
    </source>
</reference>
<evidence type="ECO:0000313" key="2">
    <source>
        <dbReference type="EMBL" id="EHA48988.1"/>
    </source>
</evidence>
<feature type="compositionally biased region" description="Low complexity" evidence="1">
    <location>
        <begin position="346"/>
        <end position="355"/>
    </location>
</feature>
<accession>G4NBT0</accession>
<dbReference type="OrthoDB" id="5578001at2759"/>
<sequence>MHKPLPFSTAFAMTTTTVSPPDLRAIIGPLLLFLPGATFATQPAEGVLPLLSPILRQRVQLLSGSGSDPWIRLLSYDTANAEQLTEVARGDRFEPHPSSGEIEIDWDHDVTTRYRRCDEETLQALVALPDFGLFFRLVYCTGDTQGGGDGWRVGEVSVLERPDPFASFGGEDTISAAEEKFGLARVGSKQTEASIESKTNTNSEKILEPTEEDDGDDDDYWARYDATPARTPAAQPSPAYPPSTQPSNMGTHIRPDADDAYYARYDSVQPAMDNHDPDEEANLADNGISLAPPPLGLARTAGQGERTEEAQPGETQGSWTIAGESEGSRRSAAEDADRTILHPRPASAASSSGASMVSKLEESAERRAQSEFGVKQHVSRTIRSLFQLSSAAGIDREEFEGMVRAELELLQLIDEE</sequence>
<evidence type="ECO:0000313" key="3">
    <source>
        <dbReference type="Proteomes" id="UP000009058"/>
    </source>
</evidence>
<feature type="compositionally biased region" description="Acidic residues" evidence="1">
    <location>
        <begin position="209"/>
        <end position="219"/>
    </location>
</feature>
<protein>
    <submittedName>
        <fullName evidence="2">Uncharacterized protein</fullName>
    </submittedName>
</protein>
<dbReference type="AlphaFoldDB" id="G4NBT0"/>
<name>G4NBT0_PYRO7</name>
<feature type="compositionally biased region" description="Polar residues" evidence="1">
    <location>
        <begin position="188"/>
        <end position="204"/>
    </location>
</feature>
<evidence type="ECO:0000256" key="1">
    <source>
        <dbReference type="SAM" id="MobiDB-lite"/>
    </source>
</evidence>
<dbReference type="VEuPathDB" id="FungiDB:MGG_00490"/>
<feature type="compositionally biased region" description="Basic and acidic residues" evidence="1">
    <location>
        <begin position="326"/>
        <end position="340"/>
    </location>
</feature>
<dbReference type="GeneID" id="2674151"/>
<dbReference type="InParanoid" id="G4NBT0"/>
<dbReference type="Proteomes" id="UP000009058">
    <property type="component" value="Chromosome 5"/>
</dbReference>
<feature type="region of interest" description="Disordered" evidence="1">
    <location>
        <begin position="185"/>
        <end position="255"/>
    </location>
</feature>
<proteinExistence type="predicted"/>
<dbReference type="HOGENOM" id="CLU_038616_0_0_1"/>
<dbReference type="STRING" id="242507.G4NBT0"/>
<dbReference type="eggNOG" id="ENOG502RZZS">
    <property type="taxonomic scope" value="Eukaryota"/>
</dbReference>
<organism evidence="2 3">
    <name type="scientific">Pyricularia oryzae (strain 70-15 / ATCC MYA-4617 / FGSC 8958)</name>
    <name type="common">Rice blast fungus</name>
    <name type="synonym">Magnaporthe oryzae</name>
    <dbReference type="NCBI Taxonomy" id="242507"/>
    <lineage>
        <taxon>Eukaryota</taxon>
        <taxon>Fungi</taxon>
        <taxon>Dikarya</taxon>
        <taxon>Ascomycota</taxon>
        <taxon>Pezizomycotina</taxon>
        <taxon>Sordariomycetes</taxon>
        <taxon>Sordariomycetidae</taxon>
        <taxon>Magnaporthales</taxon>
        <taxon>Pyriculariaceae</taxon>
        <taxon>Pyricularia</taxon>
    </lineage>
</organism>
<dbReference type="EMBL" id="CM001235">
    <property type="protein sequence ID" value="EHA48988.1"/>
    <property type="molecule type" value="Genomic_DNA"/>
</dbReference>
<keyword evidence="3" id="KW-1185">Reference proteome</keyword>
<feature type="region of interest" description="Disordered" evidence="1">
    <location>
        <begin position="269"/>
        <end position="362"/>
    </location>
</feature>
<dbReference type="OMA" id="RYADVQP"/>